<dbReference type="PANTHER" id="PTHR21551">
    <property type="entry name" value="TOPOISOMERASE II-ASSOCIATED PROTEIN PAT1"/>
    <property type="match status" value="1"/>
</dbReference>
<organism evidence="9">
    <name type="scientific">Cyberlindnera fabianii</name>
    <name type="common">Yeast</name>
    <name type="synonym">Hansenula fabianii</name>
    <dbReference type="NCBI Taxonomy" id="36022"/>
    <lineage>
        <taxon>Eukaryota</taxon>
        <taxon>Fungi</taxon>
        <taxon>Dikarya</taxon>
        <taxon>Ascomycota</taxon>
        <taxon>Saccharomycotina</taxon>
        <taxon>Saccharomycetes</taxon>
        <taxon>Phaffomycetales</taxon>
        <taxon>Phaffomycetaceae</taxon>
        <taxon>Cyberlindnera</taxon>
    </lineage>
</organism>
<dbReference type="OrthoDB" id="74835at2759"/>
<name>A0A061AVY6_CYBFA</name>
<gene>
    <name evidence="9" type="ORF">CYFA0S_02e07822g</name>
</gene>
<keyword evidence="6" id="KW-0539">Nucleus</keyword>
<comment type="subcellular location">
    <subcellularLocation>
        <location evidence="2">Cytoplasm</location>
        <location evidence="2">P-body</location>
    </subcellularLocation>
    <subcellularLocation>
        <location evidence="1">Nucleus</location>
    </subcellularLocation>
</comment>
<feature type="domain" description="mRNA decay factor PAT1" evidence="8">
    <location>
        <begin position="98"/>
        <end position="738"/>
    </location>
</feature>
<feature type="region of interest" description="Disordered" evidence="7">
    <location>
        <begin position="27"/>
        <end position="55"/>
    </location>
</feature>
<sequence length="747" mass="84860">MSRFKKNVHNFEDTYAGLSDEEEDALNDETFGSSVPLDQDFVFGTKSSSTPTQQPTINYADAARTKPQPVAIPQGGDELKPMAALWGEQGTPDESLQSSAPVSLDQIESQIPQSAPQQQQQQQQQIPGQIPGQMPFGQPQFFYPPGFMPPPGAYPPQFNMGQVPPGQFPGFPIDPRMIQQGQFPPPGQFLPQQAPGVPPGPPPPQQQQQQQEQLPSQAPVQSQQSQTQPQTQPSQPSQPQQQQDLSDFPILGSSDVAQKSSQTQQFQSQHLQQQQQQQQRQQQQHFQNQQQQRHRHYGNTHHDNFNELPEEEKQRLMRRQQKVQRIMQFCGVMNPRDKDFVTRIQLSHIVTDDPYNEDFYFQVYRLLKTGNSEVNNNSIAQAYLDFSGHRLGGRYQKAEVALQRMQQQVQKAVTVAKERPRTGQMAKEGALGKISFSNGKMPRKALEIIKPKLPEITKGGRKSILLQIEDIYQHVLNLESAARERKEVNSEELWDSLKLFDERDGQNPFIQVLSYEKGLKIFPRIFNLLDRQQKLTIITLIFANLSLIKIISKSSFKLHKNDEIPTEIQKTIELFQMVVMKPIVSFLTHEAVITEIIGLLTILIEHNNVSFLTTSKLGTSLITILLTRAEIMKQEDKVSSEDSQHWAAAYDKLFSSLETKLPLVFPSTKSSYDDSYIWQFFATLALSGKINHQRIIVDEIRDEIFGSVARAKEIQDPAKKIQIITNLNFFLNVIGLHANGEEIVELK</sequence>
<evidence type="ECO:0000256" key="3">
    <source>
        <dbReference type="ARBA" id="ARBA00009138"/>
    </source>
</evidence>
<dbReference type="GO" id="GO:0003723">
    <property type="term" value="F:RNA binding"/>
    <property type="evidence" value="ECO:0007669"/>
    <property type="project" value="UniProtKB-KW"/>
</dbReference>
<feature type="compositionally biased region" description="Low complexity" evidence="7">
    <location>
        <begin position="155"/>
        <end position="171"/>
    </location>
</feature>
<evidence type="ECO:0000256" key="6">
    <source>
        <dbReference type="ARBA" id="ARBA00023242"/>
    </source>
</evidence>
<evidence type="ECO:0000256" key="7">
    <source>
        <dbReference type="SAM" id="MobiDB-lite"/>
    </source>
</evidence>
<dbReference type="GO" id="GO:0000290">
    <property type="term" value="P:deadenylation-dependent decapping of nuclear-transcribed mRNA"/>
    <property type="evidence" value="ECO:0007669"/>
    <property type="project" value="InterPro"/>
</dbReference>
<dbReference type="GO" id="GO:0033962">
    <property type="term" value="P:P-body assembly"/>
    <property type="evidence" value="ECO:0007669"/>
    <property type="project" value="TreeGrafter"/>
</dbReference>
<evidence type="ECO:0000256" key="4">
    <source>
        <dbReference type="ARBA" id="ARBA00022490"/>
    </source>
</evidence>
<protein>
    <submittedName>
        <fullName evidence="9">CYFA0S02e07822g1_1</fullName>
    </submittedName>
</protein>
<dbReference type="Pfam" id="PF09770">
    <property type="entry name" value="PAT1"/>
    <property type="match status" value="1"/>
</dbReference>
<dbReference type="VEuPathDB" id="FungiDB:BON22_0004"/>
<dbReference type="InterPro" id="IPR039900">
    <property type="entry name" value="Pat1-like"/>
</dbReference>
<comment type="similarity">
    <text evidence="3">Belongs to the PAT1 family.</text>
</comment>
<feature type="compositionally biased region" description="Polar residues" evidence="7">
    <location>
        <begin position="92"/>
        <end position="101"/>
    </location>
</feature>
<keyword evidence="5" id="KW-0694">RNA-binding</keyword>
<evidence type="ECO:0000259" key="8">
    <source>
        <dbReference type="Pfam" id="PF09770"/>
    </source>
</evidence>
<feature type="compositionally biased region" description="Low complexity" evidence="7">
    <location>
        <begin position="258"/>
        <end position="291"/>
    </location>
</feature>
<evidence type="ECO:0000256" key="1">
    <source>
        <dbReference type="ARBA" id="ARBA00004123"/>
    </source>
</evidence>
<evidence type="ECO:0000313" key="9">
    <source>
        <dbReference type="EMBL" id="CDR38882.1"/>
    </source>
</evidence>
<dbReference type="PANTHER" id="PTHR21551:SF0">
    <property type="entry name" value="PROTEIN ASSOCIATED WITH TOPO II RELATED-1, ISOFORM A"/>
    <property type="match status" value="1"/>
</dbReference>
<reference evidence="9" key="1">
    <citation type="journal article" date="2014" name="Genome Announc.">
        <title>Genome sequence of the yeast Cyberlindnera fabianii (Hansenula fabianii).</title>
        <authorList>
            <person name="Freel K.C."/>
            <person name="Sarilar V."/>
            <person name="Neuveglise C."/>
            <person name="Devillers H."/>
            <person name="Friedrich A."/>
            <person name="Schacherer J."/>
        </authorList>
    </citation>
    <scope>NUCLEOTIDE SEQUENCE</scope>
    <source>
        <strain evidence="9">YJS4271</strain>
    </source>
</reference>
<dbReference type="EMBL" id="LK052887">
    <property type="protein sequence ID" value="CDR38882.1"/>
    <property type="molecule type" value="Genomic_DNA"/>
</dbReference>
<dbReference type="GO" id="GO:0000932">
    <property type="term" value="C:P-body"/>
    <property type="evidence" value="ECO:0007669"/>
    <property type="project" value="UniProtKB-SubCell"/>
</dbReference>
<evidence type="ECO:0000256" key="5">
    <source>
        <dbReference type="ARBA" id="ARBA00022884"/>
    </source>
</evidence>
<dbReference type="PhylomeDB" id="A0A061AVY6"/>
<feature type="compositionally biased region" description="Pro residues" evidence="7">
    <location>
        <begin position="196"/>
        <end position="205"/>
    </location>
</feature>
<keyword evidence="4" id="KW-0963">Cytoplasm</keyword>
<dbReference type="AlphaFoldDB" id="A0A061AVY6"/>
<feature type="compositionally biased region" description="Low complexity" evidence="7">
    <location>
        <begin position="109"/>
        <end position="145"/>
    </location>
</feature>
<accession>A0A061AVY6</accession>
<dbReference type="InterPro" id="IPR019167">
    <property type="entry name" value="PAT1_dom"/>
</dbReference>
<feature type="compositionally biased region" description="Low complexity" evidence="7">
    <location>
        <begin position="206"/>
        <end position="243"/>
    </location>
</feature>
<dbReference type="GO" id="GO:0005634">
    <property type="term" value="C:nucleus"/>
    <property type="evidence" value="ECO:0007669"/>
    <property type="project" value="UniProtKB-SubCell"/>
</dbReference>
<feature type="region of interest" description="Disordered" evidence="7">
    <location>
        <begin position="85"/>
        <end position="305"/>
    </location>
</feature>
<proteinExistence type="inferred from homology"/>
<evidence type="ECO:0000256" key="2">
    <source>
        <dbReference type="ARBA" id="ARBA00004201"/>
    </source>
</evidence>